<proteinExistence type="predicted"/>
<reference evidence="1 2" key="1">
    <citation type="submission" date="2016-10" db="EMBL/GenBank/DDBJ databases">
        <authorList>
            <person name="de Groot N.N."/>
        </authorList>
    </citation>
    <scope>NUCLEOTIDE SEQUENCE [LARGE SCALE GENOMIC DNA]</scope>
    <source>
        <strain evidence="1 2">DSM 28286</strain>
    </source>
</reference>
<dbReference type="Pfam" id="PF12771">
    <property type="entry name" value="SusD-like_2"/>
    <property type="match status" value="1"/>
</dbReference>
<protein>
    <submittedName>
        <fullName evidence="1">Starch-binding associating with outer membrane</fullName>
    </submittedName>
</protein>
<dbReference type="SUPFAM" id="SSF48452">
    <property type="entry name" value="TPR-like"/>
    <property type="match status" value="1"/>
</dbReference>
<dbReference type="InterPro" id="IPR041662">
    <property type="entry name" value="SusD-like_2"/>
</dbReference>
<accession>A0A1I5Z2Q3</accession>
<name>A0A1I5Z2Q3_9BACT</name>
<evidence type="ECO:0000313" key="1">
    <source>
        <dbReference type="EMBL" id="SFQ50766.1"/>
    </source>
</evidence>
<organism evidence="1 2">
    <name type="scientific">Parafilimonas terrae</name>
    <dbReference type="NCBI Taxonomy" id="1465490"/>
    <lineage>
        <taxon>Bacteria</taxon>
        <taxon>Pseudomonadati</taxon>
        <taxon>Bacteroidota</taxon>
        <taxon>Chitinophagia</taxon>
        <taxon>Chitinophagales</taxon>
        <taxon>Chitinophagaceae</taxon>
        <taxon>Parafilimonas</taxon>
    </lineage>
</organism>
<dbReference type="Gene3D" id="1.25.40.390">
    <property type="match status" value="1"/>
</dbReference>
<sequence length="525" mass="58474">MKRIINIGVWGMVLVFSLTSCKKYLDINKNPNSATTSTPELVLSQALTATANVVNTYNSMGAQLGGYMANAGGYGGFGSSVTYNLGNDDYQNCWNQAYDNLADYQWIINNTEGNEDYDYYNAAAKIMKAYEFQLLVDTYNDVPYTEAFKETENLTPTYDKAQDVYQSIYALLDEAIQLINDGASVGNIQEFSDNDVMFKGNMDNWKRFANTVKLRIALRGQSGGLSFSNSYDPVGFLTTDAVINPGYQKADGKQNPKWNTWGYTYTGSTANRAWMPTEFIAAFYDGSKLNDYRGYAIFNNFGGSSFGTNQLGYESTSVPSAPAAGSWITPYEEQENNIGVLKGSSMAMPIITLAESDFLQAEAALKGGFGVSGSAQDYFYNGILDSYKYIYRLRDGSYDLNGWDPEVDYEAYLSEDLNGDNYLVHYENASSNDQRLEAIITQKYIALNMVNSDQGWNDFRRTGYPKIVNGSTDGTKTFASLQSVSTRPDKLPSRVLYPTSELSYNNANLPKDISEFNSMIFWDPN</sequence>
<dbReference type="Proteomes" id="UP000199031">
    <property type="component" value="Unassembled WGS sequence"/>
</dbReference>
<evidence type="ECO:0000313" key="2">
    <source>
        <dbReference type="Proteomes" id="UP000199031"/>
    </source>
</evidence>
<gene>
    <name evidence="1" type="ORF">SAMN05444277_1165</name>
</gene>
<keyword evidence="2" id="KW-1185">Reference proteome</keyword>
<dbReference type="AlphaFoldDB" id="A0A1I5Z2Q3"/>
<dbReference type="EMBL" id="FOXQ01000016">
    <property type="protein sequence ID" value="SFQ50766.1"/>
    <property type="molecule type" value="Genomic_DNA"/>
</dbReference>
<dbReference type="STRING" id="1465490.SAMN05444277_1165"/>
<dbReference type="InterPro" id="IPR011990">
    <property type="entry name" value="TPR-like_helical_dom_sf"/>
</dbReference>
<dbReference type="RefSeq" id="WP_090662562.1">
    <property type="nucleotide sequence ID" value="NZ_FOXQ01000016.1"/>
</dbReference>
<dbReference type="OrthoDB" id="614457at2"/>
<dbReference type="PROSITE" id="PS51257">
    <property type="entry name" value="PROKAR_LIPOPROTEIN"/>
    <property type="match status" value="1"/>
</dbReference>